<protein>
    <recommendedName>
        <fullName evidence="2">YtxH domain-containing protein</fullName>
    </recommendedName>
</protein>
<gene>
    <name evidence="1" type="ORF">MNBD_ACTINO01-678</name>
</gene>
<dbReference type="EMBL" id="UOEI01000201">
    <property type="protein sequence ID" value="VAV97226.1"/>
    <property type="molecule type" value="Genomic_DNA"/>
</dbReference>
<proteinExistence type="predicted"/>
<evidence type="ECO:0000313" key="1">
    <source>
        <dbReference type="EMBL" id="VAV97226.1"/>
    </source>
</evidence>
<organism evidence="1">
    <name type="scientific">hydrothermal vent metagenome</name>
    <dbReference type="NCBI Taxonomy" id="652676"/>
    <lineage>
        <taxon>unclassified sequences</taxon>
        <taxon>metagenomes</taxon>
        <taxon>ecological metagenomes</taxon>
    </lineage>
</organism>
<sequence length="83" mass="9308">MWHNRYMKFRLGLIIGLVTGFLIGARAGRERYDQLVAAFNKIRSNEQVQQAADIAERSTRKTRAAAGNTLVGTASTIRERSAR</sequence>
<evidence type="ECO:0008006" key="2">
    <source>
        <dbReference type="Google" id="ProtNLM"/>
    </source>
</evidence>
<name>A0A3B0S8N6_9ZZZZ</name>
<dbReference type="AlphaFoldDB" id="A0A3B0S8N6"/>
<accession>A0A3B0S8N6</accession>
<reference evidence="1" key="1">
    <citation type="submission" date="2018-06" db="EMBL/GenBank/DDBJ databases">
        <authorList>
            <person name="Zhirakovskaya E."/>
        </authorList>
    </citation>
    <scope>NUCLEOTIDE SEQUENCE</scope>
</reference>